<dbReference type="EMBL" id="PUEJ01000002">
    <property type="protein sequence ID" value="PRH88571.1"/>
    <property type="molecule type" value="Genomic_DNA"/>
</dbReference>
<evidence type="ECO:0000259" key="1">
    <source>
        <dbReference type="PROSITE" id="PS50995"/>
    </source>
</evidence>
<dbReference type="InterPro" id="IPR039422">
    <property type="entry name" value="MarR/SlyA-like"/>
</dbReference>
<dbReference type="RefSeq" id="WP_105860922.1">
    <property type="nucleotide sequence ID" value="NZ_PUEJ01000002.1"/>
</dbReference>
<accession>A0A2S9QGS8</accession>
<dbReference type="Gene3D" id="1.10.10.10">
    <property type="entry name" value="Winged helix-like DNA-binding domain superfamily/Winged helix DNA-binding domain"/>
    <property type="match status" value="1"/>
</dbReference>
<dbReference type="PANTHER" id="PTHR33164:SF43">
    <property type="entry name" value="HTH-TYPE TRANSCRIPTIONAL REPRESSOR YETL"/>
    <property type="match status" value="1"/>
</dbReference>
<comment type="caution">
    <text evidence="2">The sequence shown here is derived from an EMBL/GenBank/DDBJ whole genome shotgun (WGS) entry which is preliminary data.</text>
</comment>
<proteinExistence type="predicted"/>
<keyword evidence="3" id="KW-1185">Reference proteome</keyword>
<dbReference type="InterPro" id="IPR036390">
    <property type="entry name" value="WH_DNA-bd_sf"/>
</dbReference>
<dbReference type="Proteomes" id="UP000237682">
    <property type="component" value="Unassembled WGS sequence"/>
</dbReference>
<name>A0A2S9QGS8_9HYPH</name>
<dbReference type="Pfam" id="PF01047">
    <property type="entry name" value="MarR"/>
    <property type="match status" value="1"/>
</dbReference>
<dbReference type="PANTHER" id="PTHR33164">
    <property type="entry name" value="TRANSCRIPTIONAL REGULATOR, MARR FAMILY"/>
    <property type="match status" value="1"/>
</dbReference>
<evidence type="ECO:0000313" key="2">
    <source>
        <dbReference type="EMBL" id="PRH88571.1"/>
    </source>
</evidence>
<dbReference type="GO" id="GO:0006950">
    <property type="term" value="P:response to stress"/>
    <property type="evidence" value="ECO:0007669"/>
    <property type="project" value="TreeGrafter"/>
</dbReference>
<reference evidence="2 3" key="1">
    <citation type="submission" date="2018-02" db="EMBL/GenBank/DDBJ databases">
        <title>Whole genome sequencing of endophytic bacterium.</title>
        <authorList>
            <person name="Eedara R."/>
            <person name="Podile A.R."/>
        </authorList>
    </citation>
    <scope>NUCLEOTIDE SEQUENCE [LARGE SCALE GENOMIC DNA]</scope>
    <source>
        <strain evidence="2 3">RP1T</strain>
    </source>
</reference>
<dbReference type="InterPro" id="IPR036388">
    <property type="entry name" value="WH-like_DNA-bd_sf"/>
</dbReference>
<dbReference type="AlphaFoldDB" id="A0A2S9QGS8"/>
<dbReference type="InterPro" id="IPR000835">
    <property type="entry name" value="HTH_MarR-typ"/>
</dbReference>
<dbReference type="GO" id="GO:0003700">
    <property type="term" value="F:DNA-binding transcription factor activity"/>
    <property type="evidence" value="ECO:0007669"/>
    <property type="project" value="InterPro"/>
</dbReference>
<feature type="domain" description="HTH marR-type" evidence="1">
    <location>
        <begin position="1"/>
        <end position="116"/>
    </location>
</feature>
<dbReference type="OrthoDB" id="9812268at2"/>
<dbReference type="SUPFAM" id="SSF46785">
    <property type="entry name" value="Winged helix' DNA-binding domain"/>
    <property type="match status" value="1"/>
</dbReference>
<dbReference type="PROSITE" id="PS50995">
    <property type="entry name" value="HTH_MARR_2"/>
    <property type="match status" value="1"/>
</dbReference>
<sequence length="116" mass="13090">MAVEMRPAQALRLWHDVMLTLVRDAQPDLSSRQLAILLTVYLEAPPHTVRGLAAKLDVTKPVITRALDSLAKLKLTARRRDEFDRRNVIIQRTVDGALYVEKLGDILVALGRDLPR</sequence>
<evidence type="ECO:0000313" key="3">
    <source>
        <dbReference type="Proteomes" id="UP000237682"/>
    </source>
</evidence>
<gene>
    <name evidence="2" type="ORF">C5L14_04865</name>
</gene>
<protein>
    <submittedName>
        <fullName evidence="2">MarR family transcriptional regulator</fullName>
    </submittedName>
</protein>
<organism evidence="2 3">
    <name type="scientific">Labrys okinawensis</name>
    <dbReference type="NCBI Taxonomy" id="346911"/>
    <lineage>
        <taxon>Bacteria</taxon>
        <taxon>Pseudomonadati</taxon>
        <taxon>Pseudomonadota</taxon>
        <taxon>Alphaproteobacteria</taxon>
        <taxon>Hyphomicrobiales</taxon>
        <taxon>Xanthobacteraceae</taxon>
        <taxon>Labrys</taxon>
    </lineage>
</organism>